<feature type="compositionally biased region" description="Low complexity" evidence="1">
    <location>
        <begin position="206"/>
        <end position="224"/>
    </location>
</feature>
<accession>U6LER0</accession>
<proteinExistence type="predicted"/>
<evidence type="ECO:0000313" key="2">
    <source>
        <dbReference type="EMBL" id="CDJ47723.1"/>
    </source>
</evidence>
<name>U6LER0_9EIME</name>
<reference evidence="2" key="2">
    <citation type="submission" date="2013-10" db="EMBL/GenBank/DDBJ databases">
        <authorList>
            <person name="Aslett M."/>
        </authorList>
    </citation>
    <scope>NUCLEOTIDE SEQUENCE [LARGE SCALE GENOMIC DNA]</scope>
    <source>
        <strain evidence="2">Houghton</strain>
    </source>
</reference>
<feature type="compositionally biased region" description="Basic and acidic residues" evidence="1">
    <location>
        <begin position="226"/>
        <end position="262"/>
    </location>
</feature>
<sequence length="269" mass="29744">MYSGEESFSGFTLSRLLQAFPNTVEAFFCAAPLEWQDELASAVLRCLVQAWCLLLADWGYGGHYYESAELEVLETDLGALRQYIIDNEIAMEDEGEMLDRANDFLVMLDADGRCLAAAEYLSRQQQHEGAPQFESAADNYDKNRKKAVGPSVGPLPLAGVAVSMEAAAESRNSSPRRGRGLGSEGPSAEGKRRGRSKGKGWGGVGRWVKGVYGSSARRSSSSSSSRRREGPNQTELQERNYKEAQTIIHKEERAQEPRETPRRALRFAI</sequence>
<reference evidence="2" key="1">
    <citation type="submission" date="2013-10" db="EMBL/GenBank/DDBJ databases">
        <title>Genomic analysis of the causative agents of coccidiosis in chickens.</title>
        <authorList>
            <person name="Reid A.J."/>
            <person name="Blake D."/>
            <person name="Billington K."/>
            <person name="Browne H."/>
            <person name="Dunn M."/>
            <person name="Hung S."/>
            <person name="Kawahara F."/>
            <person name="Miranda-Saavedra D."/>
            <person name="Mourier T."/>
            <person name="Nagra H."/>
            <person name="Otto T.D."/>
            <person name="Rawlings N."/>
            <person name="Sanchez A."/>
            <person name="Sanders M."/>
            <person name="Subramaniam C."/>
            <person name="Tay Y."/>
            <person name="Dear P."/>
            <person name="Doerig C."/>
            <person name="Gruber A."/>
            <person name="Parkinson J."/>
            <person name="Shirley M."/>
            <person name="Wan K.L."/>
            <person name="Berriman M."/>
            <person name="Tomley F."/>
            <person name="Pain A."/>
        </authorList>
    </citation>
    <scope>NUCLEOTIDE SEQUENCE [LARGE SCALE GENOMIC DNA]</scope>
    <source>
        <strain evidence="2">Houghton</strain>
    </source>
</reference>
<evidence type="ECO:0000256" key="1">
    <source>
        <dbReference type="SAM" id="MobiDB-lite"/>
    </source>
</evidence>
<keyword evidence="3" id="KW-1185">Reference proteome</keyword>
<dbReference type="EMBL" id="HG710837">
    <property type="protein sequence ID" value="CDJ47723.1"/>
    <property type="molecule type" value="Genomic_DNA"/>
</dbReference>
<dbReference type="VEuPathDB" id="ToxoDB:EBH_0017420"/>
<dbReference type="Proteomes" id="UP000030750">
    <property type="component" value="Unassembled WGS sequence"/>
</dbReference>
<evidence type="ECO:0000313" key="3">
    <source>
        <dbReference type="Proteomes" id="UP000030750"/>
    </source>
</evidence>
<protein>
    <submittedName>
        <fullName evidence="2">Uncharacterized protein</fullName>
    </submittedName>
</protein>
<dbReference type="OrthoDB" id="332714at2759"/>
<organism evidence="2 3">
    <name type="scientific">Eimeria brunetti</name>
    <dbReference type="NCBI Taxonomy" id="51314"/>
    <lineage>
        <taxon>Eukaryota</taxon>
        <taxon>Sar</taxon>
        <taxon>Alveolata</taxon>
        <taxon>Apicomplexa</taxon>
        <taxon>Conoidasida</taxon>
        <taxon>Coccidia</taxon>
        <taxon>Eucoccidiorida</taxon>
        <taxon>Eimeriorina</taxon>
        <taxon>Eimeriidae</taxon>
        <taxon>Eimeria</taxon>
    </lineage>
</organism>
<feature type="region of interest" description="Disordered" evidence="1">
    <location>
        <begin position="166"/>
        <end position="269"/>
    </location>
</feature>
<gene>
    <name evidence="2" type="ORF">EBH_0017420</name>
</gene>
<dbReference type="AlphaFoldDB" id="U6LER0"/>